<dbReference type="CDD" id="cd03219">
    <property type="entry name" value="ABC_Mj1267_LivG_branched"/>
    <property type="match status" value="1"/>
</dbReference>
<proteinExistence type="predicted"/>
<dbReference type="SMART" id="SM00382">
    <property type="entry name" value="AAA"/>
    <property type="match status" value="1"/>
</dbReference>
<keyword evidence="6" id="KW-1185">Reference proteome</keyword>
<dbReference type="Pfam" id="PF12399">
    <property type="entry name" value="BCA_ABC_TP_C"/>
    <property type="match status" value="1"/>
</dbReference>
<sequence>MSTSQMTDTRQTGDVILETSGLELAYGAFKAVDGVDLRIRRGTIHTIIGPNGAGKTTTFHCLTGERRPTAGRILFDGSDVTRKPSQDRVGLGMSRSFQITSLFQTLSVRENLRLAAQGRDGAKALAFWRPVGARPDHLKVADEIIDRLQLGARADVAAGELSHGQQRVLEVGMAMAARPKLLLLDEPTSGMGIDDIPVMTKLIGELGRDYTVMLIEHNMGIVMSISDTITVMHQGKVLVEGDPRTVRNDPRVRAAYLGEAGAC</sequence>
<dbReference type="PROSITE" id="PS00211">
    <property type="entry name" value="ABC_TRANSPORTER_1"/>
    <property type="match status" value="1"/>
</dbReference>
<dbReference type="AlphaFoldDB" id="I3TST1"/>
<name>I3TST1_TISMK</name>
<dbReference type="GO" id="GO:0005886">
    <property type="term" value="C:plasma membrane"/>
    <property type="evidence" value="ECO:0007669"/>
    <property type="project" value="TreeGrafter"/>
</dbReference>
<dbReference type="InterPro" id="IPR032823">
    <property type="entry name" value="BCA_ABC_TP_C"/>
</dbReference>
<dbReference type="RefSeq" id="WP_014747496.1">
    <property type="nucleotide sequence ID" value="NC_017957.2"/>
</dbReference>
<dbReference type="GO" id="GO:0005524">
    <property type="term" value="F:ATP binding"/>
    <property type="evidence" value="ECO:0007669"/>
    <property type="project" value="UniProtKB-KW"/>
</dbReference>
<dbReference type="PANTHER" id="PTHR45772:SF3">
    <property type="entry name" value="ABC TRANSPORTER ATP-BINDING PROTEIN"/>
    <property type="match status" value="1"/>
</dbReference>
<dbReference type="PROSITE" id="PS50893">
    <property type="entry name" value="ABC_TRANSPORTER_2"/>
    <property type="match status" value="1"/>
</dbReference>
<dbReference type="SUPFAM" id="SSF52540">
    <property type="entry name" value="P-loop containing nucleoside triphosphate hydrolases"/>
    <property type="match status" value="1"/>
</dbReference>
<dbReference type="InterPro" id="IPR003439">
    <property type="entry name" value="ABC_transporter-like_ATP-bd"/>
</dbReference>
<dbReference type="PATRIC" id="fig|1110502.3.peg.4065"/>
<dbReference type="Pfam" id="PF00005">
    <property type="entry name" value="ABC_tran"/>
    <property type="match status" value="1"/>
</dbReference>
<dbReference type="KEGG" id="tmo:TMO_a0416"/>
<gene>
    <name evidence="5" type="primary">braF</name>
    <name evidence="5" type="ordered locus">TMO_a0416</name>
</gene>
<keyword evidence="3" id="KW-0067">ATP-binding</keyword>
<accession>I3TST1</accession>
<evidence type="ECO:0000313" key="6">
    <source>
        <dbReference type="Proteomes" id="UP000005258"/>
    </source>
</evidence>
<geneLocation type="plasmid" evidence="5 6">
    <name>pTM1</name>
</geneLocation>
<dbReference type="Proteomes" id="UP000005258">
    <property type="component" value="Plasmid pTM1"/>
</dbReference>
<evidence type="ECO:0000256" key="2">
    <source>
        <dbReference type="ARBA" id="ARBA00022741"/>
    </source>
</evidence>
<protein>
    <submittedName>
        <fullName evidence="5">ABC transport system, ATP-bidning protein</fullName>
    </submittedName>
</protein>
<dbReference type="HOGENOM" id="CLU_000604_1_2_5"/>
<dbReference type="InterPro" id="IPR027417">
    <property type="entry name" value="P-loop_NTPase"/>
</dbReference>
<evidence type="ECO:0000256" key="3">
    <source>
        <dbReference type="ARBA" id="ARBA00022840"/>
    </source>
</evidence>
<evidence type="ECO:0000256" key="1">
    <source>
        <dbReference type="ARBA" id="ARBA00022448"/>
    </source>
</evidence>
<dbReference type="FunFam" id="3.40.50.300:FF:000421">
    <property type="entry name" value="Branched-chain amino acid ABC transporter ATP-binding protein"/>
    <property type="match status" value="1"/>
</dbReference>
<dbReference type="Gene3D" id="3.40.50.300">
    <property type="entry name" value="P-loop containing nucleotide triphosphate hydrolases"/>
    <property type="match status" value="1"/>
</dbReference>
<dbReference type="InterPro" id="IPR003593">
    <property type="entry name" value="AAA+_ATPase"/>
</dbReference>
<dbReference type="PANTHER" id="PTHR45772">
    <property type="entry name" value="CONSERVED COMPONENT OF ABC TRANSPORTER FOR NATURAL AMINO ACIDS-RELATED"/>
    <property type="match status" value="1"/>
</dbReference>
<dbReference type="EMBL" id="CP003237">
    <property type="protein sequence ID" value="AFK55819.1"/>
    <property type="molecule type" value="Genomic_DNA"/>
</dbReference>
<keyword evidence="2" id="KW-0547">Nucleotide-binding</keyword>
<dbReference type="InterPro" id="IPR017871">
    <property type="entry name" value="ABC_transporter-like_CS"/>
</dbReference>
<keyword evidence="5" id="KW-0614">Plasmid</keyword>
<dbReference type="InterPro" id="IPR051120">
    <property type="entry name" value="ABC_AA/LPS_Transport"/>
</dbReference>
<evidence type="ECO:0000313" key="5">
    <source>
        <dbReference type="EMBL" id="AFK55819.1"/>
    </source>
</evidence>
<feature type="domain" description="ABC transporter" evidence="4">
    <location>
        <begin position="17"/>
        <end position="259"/>
    </location>
</feature>
<reference evidence="5 6" key="1">
    <citation type="journal article" date="2012" name="J. Am. Chem. Soc.">
        <title>Bacterial biosynthesis and maturation of the didemnin anti-cancer agents.</title>
        <authorList>
            <person name="Xu Y."/>
            <person name="Kersten R.D."/>
            <person name="Nam S.J."/>
            <person name="Lu L."/>
            <person name="Al-Suwailem A.M."/>
            <person name="Zheng H."/>
            <person name="Fenical W."/>
            <person name="Dorrestein P.C."/>
            <person name="Moore B.S."/>
            <person name="Qian P.Y."/>
        </authorList>
    </citation>
    <scope>NUCLEOTIDE SEQUENCE [LARGE SCALE GENOMIC DNA]</scope>
    <source>
        <strain evidence="5 6">KA081020-065</strain>
    </source>
</reference>
<keyword evidence="1" id="KW-0813">Transport</keyword>
<dbReference type="GO" id="GO:0016887">
    <property type="term" value="F:ATP hydrolysis activity"/>
    <property type="evidence" value="ECO:0007669"/>
    <property type="project" value="InterPro"/>
</dbReference>
<organism evidence="5 6">
    <name type="scientific">Tistrella mobilis (strain KA081020-065)</name>
    <dbReference type="NCBI Taxonomy" id="1110502"/>
    <lineage>
        <taxon>Bacteria</taxon>
        <taxon>Pseudomonadati</taxon>
        <taxon>Pseudomonadota</taxon>
        <taxon>Alphaproteobacteria</taxon>
        <taxon>Geminicoccales</taxon>
        <taxon>Geminicoccaceae</taxon>
        <taxon>Tistrella</taxon>
    </lineage>
</organism>
<evidence type="ECO:0000259" key="4">
    <source>
        <dbReference type="PROSITE" id="PS50893"/>
    </source>
</evidence>